<keyword evidence="1" id="KW-0472">Membrane</keyword>
<evidence type="ECO:0000313" key="2">
    <source>
        <dbReference type="EMBL" id="AKA32375.1"/>
    </source>
</evidence>
<feature type="transmembrane region" description="Helical" evidence="1">
    <location>
        <begin position="9"/>
        <end position="30"/>
    </location>
</feature>
<reference evidence="3 7" key="4">
    <citation type="submission" date="2019-11" db="EMBL/GenBank/DDBJ databases">
        <title>Multidrug-resistant Acinetobacter baumannii moving toward extensively drug-resistant over fifteen years in South of Brazil.</title>
        <authorList>
            <person name="Fedrigo N.H."/>
            <person name="Cerdeira L."/>
            <person name="Fuga B."/>
            <person name="Marini P.V.B."/>
            <person name="Shinohara D.R."/>
            <person name="Carrara-Marroni F.E."/>
            <person name="Lincopan N."/>
            <person name="Tognim M.C.B."/>
        </authorList>
    </citation>
    <scope>NUCLEOTIDE SEQUENCE [LARGE SCALE GENOMIC DNA]</scope>
    <source>
        <strain evidence="3 7">Ac576</strain>
    </source>
</reference>
<dbReference type="PROSITE" id="PS51257">
    <property type="entry name" value="PROKAR_LIPOPROTEIN"/>
    <property type="match status" value="1"/>
</dbReference>
<reference evidence="2 5" key="1">
    <citation type="journal article" date="2015" name="J. Bacteriol.">
        <title>Resources for Genetic and Genomic Analysis of Emerging Pathogen Acinetobacter baumannii.</title>
        <authorList>
            <person name="Gallagher L.A."/>
            <person name="Ramage E."/>
            <person name="Weiss E.J."/>
            <person name="Radey M."/>
            <person name="Hayden H.S."/>
            <person name="Held K.G."/>
            <person name="Huse H.K."/>
            <person name="Zurawski D.V."/>
            <person name="Brittnacher M.J."/>
            <person name="Manoil C."/>
        </authorList>
    </citation>
    <scope>NUCLEOTIDE SEQUENCE [LARGE SCALE GENOMIC DNA]</scope>
    <source>
        <strain evidence="2 5">AB5075-UW</strain>
    </source>
</reference>
<dbReference type="Proteomes" id="UP000439424">
    <property type="component" value="Unassembled WGS sequence"/>
</dbReference>
<keyword evidence="2" id="KW-0449">Lipoprotein</keyword>
<dbReference type="EMBL" id="WPIP01000039">
    <property type="protein sequence ID" value="MVM91321.1"/>
    <property type="molecule type" value="Genomic_DNA"/>
</dbReference>
<evidence type="ECO:0000313" key="4">
    <source>
        <dbReference type="EMBL" id="RSR62413.1"/>
    </source>
</evidence>
<dbReference type="AlphaFoldDB" id="A0A0D8GPZ2"/>
<feature type="transmembrane region" description="Helical" evidence="1">
    <location>
        <begin position="78"/>
        <end position="100"/>
    </location>
</feature>
<dbReference type="EMBL" id="CP008706">
    <property type="protein sequence ID" value="AKA32375.1"/>
    <property type="molecule type" value="Genomic_DNA"/>
</dbReference>
<evidence type="ECO:0000313" key="5">
    <source>
        <dbReference type="Proteomes" id="UP000032746"/>
    </source>
</evidence>
<protein>
    <submittedName>
        <fullName evidence="2">Lipoprotein, putative</fullName>
    </submittedName>
</protein>
<organism evidence="2 5">
    <name type="scientific">Acinetobacter baumannii</name>
    <dbReference type="NCBI Taxonomy" id="470"/>
    <lineage>
        <taxon>Bacteria</taxon>
        <taxon>Pseudomonadati</taxon>
        <taxon>Pseudomonadota</taxon>
        <taxon>Gammaproteobacteria</taxon>
        <taxon>Moraxellales</taxon>
        <taxon>Moraxellaceae</taxon>
        <taxon>Acinetobacter</taxon>
        <taxon>Acinetobacter calcoaceticus/baumannii complex</taxon>
    </lineage>
</organism>
<dbReference type="Proteomes" id="UP000032746">
    <property type="component" value="Chromosome"/>
</dbReference>
<sequence length="242" mass="28779">MFKDILRRFAFLFVFLPALPAIWYGCQYAFYLGQTEAIGASLAEAGLSNYEVTFFGSLTFTEILFESFDKIKIAFHKLILIFIKVISFLTLMFISLWIGYHPSRRYEIKSFIYLKYSALKFYYTYNYKTPKPIKLLEYYYFTIFVLFLLTIGFAFIHNAYKKGEKNIKENLYQIYIKKDYSFSGTVTEGDKKYKAYKIVCGNYKCIGLDLDNNRNTTFLPEQYKQNFDYQTFKDKFKEKKSS</sequence>
<feature type="transmembrane region" description="Helical" evidence="1">
    <location>
        <begin position="138"/>
        <end position="160"/>
    </location>
</feature>
<keyword evidence="1" id="KW-1133">Transmembrane helix</keyword>
<name>A0A0D8GPZ2_ACIBA</name>
<proteinExistence type="predicted"/>
<accession>A0A0D8GPZ2</accession>
<dbReference type="PATRIC" id="fig|470.1314.peg.635"/>
<reference evidence="5" key="2">
    <citation type="submission" date="2015-03" db="EMBL/GenBank/DDBJ databases">
        <authorList>
            <person name="Gallagher L.A."/>
            <person name="Hayden H.S."/>
            <person name="Weiss E.J."/>
            <person name="Hager K.R."/>
            <person name="Ramage E."/>
            <person name="Radey M.R."/>
            <person name="Bydalek R."/>
            <person name="Manoil C."/>
            <person name="Miller S.I."/>
            <person name="Brittnacher M.J."/>
        </authorList>
    </citation>
    <scope>NUCLEOTIDE SEQUENCE [LARGE SCALE GENOMIC DNA]</scope>
    <source>
        <strain evidence="5">AB5075-UW</strain>
    </source>
</reference>
<feature type="transmembrane region" description="Helical" evidence="1">
    <location>
        <begin position="50"/>
        <end position="66"/>
    </location>
</feature>
<keyword evidence="1" id="KW-0812">Transmembrane</keyword>
<dbReference type="EMBL" id="RFDI01000158">
    <property type="protein sequence ID" value="RSR62413.1"/>
    <property type="molecule type" value="Genomic_DNA"/>
</dbReference>
<reference evidence="4 6" key="3">
    <citation type="submission" date="2018-10" db="EMBL/GenBank/DDBJ databases">
        <title>GWAS and RNA-Seq identify cryptic mechanisms of antimicrobial resistance in Acinetobacter baumannii.</title>
        <authorList>
            <person name="Sahl J.W."/>
        </authorList>
    </citation>
    <scope>NUCLEOTIDE SEQUENCE [LARGE SCALE GENOMIC DNA]</scope>
    <source>
        <strain evidence="4 6">TG28175</strain>
    </source>
</reference>
<evidence type="ECO:0000256" key="1">
    <source>
        <dbReference type="SAM" id="Phobius"/>
    </source>
</evidence>
<dbReference type="Proteomes" id="UP000280073">
    <property type="component" value="Unassembled WGS sequence"/>
</dbReference>
<evidence type="ECO:0000313" key="6">
    <source>
        <dbReference type="Proteomes" id="UP000280073"/>
    </source>
</evidence>
<dbReference type="RefSeq" id="WP_000471735.1">
    <property type="nucleotide sequence ID" value="NZ_CACRXQ010000009.1"/>
</dbReference>
<evidence type="ECO:0000313" key="3">
    <source>
        <dbReference type="EMBL" id="MVM91321.1"/>
    </source>
</evidence>
<gene>
    <name evidence="2" type="ORF">ABUW_2654</name>
    <name evidence="4" type="ORF">EA686_04435</name>
    <name evidence="3" type="ORF">GNY86_07290</name>
</gene>
<evidence type="ECO:0000313" key="7">
    <source>
        <dbReference type="Proteomes" id="UP000439424"/>
    </source>
</evidence>